<protein>
    <submittedName>
        <fullName evidence="2">Uncharacterized protein</fullName>
    </submittedName>
</protein>
<reference evidence="2" key="1">
    <citation type="submission" date="2013-05" db="EMBL/GenBank/DDBJ databases">
        <authorList>
            <person name="Harkins D.M."/>
            <person name="Durkin A.S."/>
            <person name="Brinkac L.M."/>
            <person name="Haft D.H."/>
            <person name="Selengut J.D."/>
            <person name="Sanka R."/>
            <person name="DePew J."/>
            <person name="Purushe J."/>
            <person name="Hartskeerl R.A."/>
            <person name="Ahmed A."/>
            <person name="van der Linden H."/>
            <person name="Goris M.G.A."/>
            <person name="Vinetz J.M."/>
            <person name="Sutton G.G."/>
            <person name="Nierman W.C."/>
            <person name="Fouts D.E."/>
        </authorList>
    </citation>
    <scope>NUCLEOTIDE SEQUENCE [LARGE SCALE GENOMIC DNA]</scope>
    <source>
        <strain evidence="2">5399</strain>
    </source>
</reference>
<evidence type="ECO:0000313" key="3">
    <source>
        <dbReference type="Proteomes" id="UP000015454"/>
    </source>
</evidence>
<keyword evidence="3" id="KW-1185">Reference proteome</keyword>
<comment type="caution">
    <text evidence="2">The sequence shown here is derived from an EMBL/GenBank/DDBJ whole genome shotgun (WGS) entry which is preliminary data.</text>
</comment>
<feature type="region of interest" description="Disordered" evidence="1">
    <location>
        <begin position="1"/>
        <end position="41"/>
    </location>
</feature>
<name>T0F8L9_9LEPT</name>
<dbReference type="Proteomes" id="UP000015454">
    <property type="component" value="Unassembled WGS sequence"/>
</dbReference>
<evidence type="ECO:0000313" key="2">
    <source>
        <dbReference type="EMBL" id="EQA44271.1"/>
    </source>
</evidence>
<gene>
    <name evidence="2" type="ORF">LEP1GSC050_1952</name>
</gene>
<accession>T0F8L9</accession>
<evidence type="ECO:0000256" key="1">
    <source>
        <dbReference type="SAM" id="MobiDB-lite"/>
    </source>
</evidence>
<sequence>MQNVKKFANEAGSHRPAPAQEGRGFTENSEREASDRSSSID</sequence>
<organism evidence="2 3">
    <name type="scientific">Leptospira broomii serovar Hurstbridge str. 5399</name>
    <dbReference type="NCBI Taxonomy" id="1049789"/>
    <lineage>
        <taxon>Bacteria</taxon>
        <taxon>Pseudomonadati</taxon>
        <taxon>Spirochaetota</taxon>
        <taxon>Spirochaetia</taxon>
        <taxon>Leptospirales</taxon>
        <taxon>Leptospiraceae</taxon>
        <taxon>Leptospira</taxon>
    </lineage>
</organism>
<dbReference type="EMBL" id="AHMO02000008">
    <property type="protein sequence ID" value="EQA44271.1"/>
    <property type="molecule type" value="Genomic_DNA"/>
</dbReference>
<proteinExistence type="predicted"/>
<dbReference type="AlphaFoldDB" id="T0F8L9"/>